<feature type="compositionally biased region" description="Low complexity" evidence="1">
    <location>
        <begin position="164"/>
        <end position="184"/>
    </location>
</feature>
<keyword evidence="2" id="KW-0472">Membrane</keyword>
<evidence type="ECO:0000259" key="3">
    <source>
        <dbReference type="Pfam" id="PF11181"/>
    </source>
</evidence>
<gene>
    <name evidence="4" type="ORF">BN1051_02094</name>
</gene>
<dbReference type="PATRIC" id="fig|1461584.3.peg.2070"/>
<evidence type="ECO:0000256" key="2">
    <source>
        <dbReference type="SAM" id="Phobius"/>
    </source>
</evidence>
<feature type="compositionally biased region" description="Basic and acidic residues" evidence="1">
    <location>
        <begin position="270"/>
        <end position="284"/>
    </location>
</feature>
<keyword evidence="2" id="KW-0812">Transmembrane</keyword>
<dbReference type="InterPro" id="IPR025889">
    <property type="entry name" value="GSP17M-like_dom"/>
</dbReference>
<evidence type="ECO:0000256" key="1">
    <source>
        <dbReference type="SAM" id="MobiDB-lite"/>
    </source>
</evidence>
<protein>
    <recommendedName>
        <fullName evidence="3">General stress protein 17M-like domain-containing protein</fullName>
    </recommendedName>
</protein>
<feature type="region of interest" description="Disordered" evidence="1">
    <location>
        <begin position="164"/>
        <end position="371"/>
    </location>
</feature>
<organism evidence="4">
    <name type="scientific">Arthrobacter saudimassiliensis</name>
    <dbReference type="NCBI Taxonomy" id="1461584"/>
    <lineage>
        <taxon>Bacteria</taxon>
        <taxon>Bacillati</taxon>
        <taxon>Actinomycetota</taxon>
        <taxon>Actinomycetes</taxon>
        <taxon>Micrococcales</taxon>
        <taxon>Micrococcaceae</taxon>
        <taxon>Arthrobacter</taxon>
    </lineage>
</organism>
<proteinExistence type="predicted"/>
<name>A0A078MV72_9MICC</name>
<feature type="transmembrane region" description="Helical" evidence="2">
    <location>
        <begin position="105"/>
        <end position="123"/>
    </location>
</feature>
<accession>A0A078MV72</accession>
<dbReference type="Pfam" id="PF11181">
    <property type="entry name" value="YflT"/>
    <property type="match status" value="1"/>
</dbReference>
<feature type="transmembrane region" description="Helical" evidence="2">
    <location>
        <begin position="71"/>
        <end position="93"/>
    </location>
</feature>
<dbReference type="AlphaFoldDB" id="A0A078MV72"/>
<feature type="compositionally biased region" description="Low complexity" evidence="1">
    <location>
        <begin position="252"/>
        <end position="269"/>
    </location>
</feature>
<reference evidence="4" key="1">
    <citation type="submission" date="2014-07" db="EMBL/GenBank/DDBJ databases">
        <authorList>
            <person name="Urmite Genomes Urmite Genomes"/>
        </authorList>
    </citation>
    <scope>NUCLEOTIDE SEQUENCE</scope>
    <source>
        <strain evidence="4">11W110_air</strain>
    </source>
</reference>
<evidence type="ECO:0000313" key="4">
    <source>
        <dbReference type="EMBL" id="CEA08736.1"/>
    </source>
</evidence>
<feature type="compositionally biased region" description="Polar residues" evidence="1">
    <location>
        <begin position="334"/>
        <end position="354"/>
    </location>
</feature>
<keyword evidence="2" id="KW-1133">Transmembrane helix</keyword>
<dbReference type="EMBL" id="LN483071">
    <property type="protein sequence ID" value="CEA08736.1"/>
    <property type="molecule type" value="Genomic_DNA"/>
</dbReference>
<feature type="domain" description="General stress protein 17M-like" evidence="3">
    <location>
        <begin position="21"/>
        <end position="96"/>
    </location>
</feature>
<sequence length="371" mass="38120">MSNLFAAGSPRDQGRSLPRGEVVGRYTAYLDAQKAVDYLADSKFAVQNVSIVGNDLKTVERVTGRLSYPRVALSSALTGAWFGLFVGLVLSLFGGAPALGSLGPTIALGAVFWLLFGVIGYALQRGRRDFTSTSQVIATSYDVIVAPEVAGEARRLLAQLPMVGQAGHPAPQGQAGQPPYRQGQPGYGPGQPGQQPPYGQPGYGQGQPGQQPPYGQPGNGQGQPGQPGFPPQGQPQAPERPAGWQDPYAASGQGAHAAGPADAAAPAAGETRRGRFPDLPDGRPRYGVRLDAQGRPIEPNSRQSAADAPQGAVEDPAAGDVAAGASRDNDAAGNAQSQAGGVSTPDSRQDSQGARQAPEAGSQEDSGAQQR</sequence>